<dbReference type="InterPro" id="IPR000277">
    <property type="entry name" value="Cys/Met-Metab_PyrdxlP-dep_enz"/>
</dbReference>
<feature type="modified residue" description="N6-(pyridoxal phosphate)lysine" evidence="5">
    <location>
        <position position="210"/>
    </location>
</feature>
<dbReference type="Proteomes" id="UP001305702">
    <property type="component" value="Chromosome"/>
</dbReference>
<gene>
    <name evidence="7" type="ORF">MJA45_10470</name>
</gene>
<reference evidence="7 8" key="1">
    <citation type="submission" date="2022-02" db="EMBL/GenBank/DDBJ databases">
        <title>Paenibacillus sp. MBLB1776 Whole Genome Shotgun Sequencing.</title>
        <authorList>
            <person name="Hwang C.Y."/>
            <person name="Cho E.-S."/>
            <person name="Seo M.-J."/>
        </authorList>
    </citation>
    <scope>NUCLEOTIDE SEQUENCE [LARGE SCALE GENOMIC DNA]</scope>
    <source>
        <strain evidence="7 8">MBLB1776</strain>
    </source>
</reference>
<keyword evidence="4 5" id="KW-0663">Pyridoxal phosphate</keyword>
<dbReference type="FunFam" id="3.40.640.10:FF:000035">
    <property type="entry name" value="O-succinylhomoserine sulfhydrylase"/>
    <property type="match status" value="1"/>
</dbReference>
<dbReference type="GO" id="GO:0019346">
    <property type="term" value="P:transsulfuration"/>
    <property type="evidence" value="ECO:0007669"/>
    <property type="project" value="InterPro"/>
</dbReference>
<dbReference type="InterPro" id="IPR054542">
    <property type="entry name" value="Cys_met_metab_PP"/>
</dbReference>
<evidence type="ECO:0000256" key="5">
    <source>
        <dbReference type="PIRSR" id="PIRSR001434-2"/>
    </source>
</evidence>
<dbReference type="PIRSF" id="PIRSF001434">
    <property type="entry name" value="CGS"/>
    <property type="match status" value="1"/>
</dbReference>
<dbReference type="GO" id="GO:0030170">
    <property type="term" value="F:pyridoxal phosphate binding"/>
    <property type="evidence" value="ECO:0007669"/>
    <property type="project" value="InterPro"/>
</dbReference>
<evidence type="ECO:0000313" key="7">
    <source>
        <dbReference type="EMBL" id="WNQ13418.1"/>
    </source>
</evidence>
<evidence type="ECO:0000256" key="2">
    <source>
        <dbReference type="ARBA" id="ARBA00009077"/>
    </source>
</evidence>
<dbReference type="GO" id="GO:0004124">
    <property type="term" value="F:cysteine synthase activity"/>
    <property type="evidence" value="ECO:0007669"/>
    <property type="project" value="TreeGrafter"/>
</dbReference>
<dbReference type="SUPFAM" id="SSF53383">
    <property type="entry name" value="PLP-dependent transferases"/>
    <property type="match status" value="1"/>
</dbReference>
<name>A0AA96LHI1_9BACL</name>
<dbReference type="EMBL" id="CP130318">
    <property type="protein sequence ID" value="WNQ13418.1"/>
    <property type="molecule type" value="Genomic_DNA"/>
</dbReference>
<evidence type="ECO:0000313" key="8">
    <source>
        <dbReference type="Proteomes" id="UP001305702"/>
    </source>
</evidence>
<dbReference type="PANTHER" id="PTHR43797:SF2">
    <property type="entry name" value="HOMOCYSTEINE_CYSTEINE SYNTHASE"/>
    <property type="match status" value="1"/>
</dbReference>
<dbReference type="GO" id="GO:0071269">
    <property type="term" value="P:L-homocysteine biosynthetic process"/>
    <property type="evidence" value="ECO:0007669"/>
    <property type="project" value="TreeGrafter"/>
</dbReference>
<dbReference type="KEGG" id="paun:MJA45_10470"/>
<keyword evidence="3" id="KW-0808">Transferase</keyword>
<dbReference type="AlphaFoldDB" id="A0AA96LHI1"/>
<dbReference type="GO" id="GO:0005737">
    <property type="term" value="C:cytoplasm"/>
    <property type="evidence" value="ECO:0007669"/>
    <property type="project" value="TreeGrafter"/>
</dbReference>
<accession>A0AA96LHI1</accession>
<evidence type="ECO:0000256" key="4">
    <source>
        <dbReference type="ARBA" id="ARBA00022898"/>
    </source>
</evidence>
<dbReference type="PANTHER" id="PTHR43797">
    <property type="entry name" value="HOMOCYSTEINE/CYSTEINE SYNTHASE"/>
    <property type="match status" value="1"/>
</dbReference>
<dbReference type="InterPro" id="IPR015421">
    <property type="entry name" value="PyrdxlP-dep_Trfase_major"/>
</dbReference>
<evidence type="ECO:0000256" key="1">
    <source>
        <dbReference type="ARBA" id="ARBA00001933"/>
    </source>
</evidence>
<sequence length="430" mass="46106">MAEERKLSPETLAVHAGQEIDPATFSRAVPLYQTTSYGFRDTDHAANLFALKEFGNIYTRLMNPTTDVFEKRIAALEGAPAALATASGQAAITYSILNIAGAGDEIVSAASLYGGTYNLFSTTLPKLGIKVIFVDPSDPENFRRAITEKTKAVYAETIGNPKGDVLDIAAVASIAHENGVPLIVDNTFPSPYLLRPIEHGADIVVHSATKFIGGHGTSIGGVIVDGGTFDWKQNDKFPGLTQPDPSYHGVVFTDAVGPIAYIIKARVQLLRDMGAAISPFNSFLLLQGLETLHLRMERHSSNALQVAQFLEAHEGVEWVSYAGLKSHPSYDLALKYLPKGQGAILTFGIKGGLEAGRKVINSVKLFSHLANVGDSKSLIIHPASTTHQQLNEEEQKAAGVSPGMIRLSIGTEGIDDILFDLDQAIKASQN</sequence>
<evidence type="ECO:0000256" key="6">
    <source>
        <dbReference type="RuleBase" id="RU362118"/>
    </source>
</evidence>
<dbReference type="NCBIfam" id="TIGR01326">
    <property type="entry name" value="OAH_OAS_sulfhy"/>
    <property type="match status" value="1"/>
</dbReference>
<dbReference type="InterPro" id="IPR015424">
    <property type="entry name" value="PyrdxlP-dep_Trfase"/>
</dbReference>
<dbReference type="RefSeq" id="WP_315607198.1">
    <property type="nucleotide sequence ID" value="NZ_CP130318.1"/>
</dbReference>
<comment type="similarity">
    <text evidence="2 6">Belongs to the trans-sulfuration enzymes family.</text>
</comment>
<proteinExistence type="inferred from homology"/>
<dbReference type="GO" id="GO:0006535">
    <property type="term" value="P:cysteine biosynthetic process from serine"/>
    <property type="evidence" value="ECO:0007669"/>
    <property type="project" value="TreeGrafter"/>
</dbReference>
<dbReference type="PROSITE" id="PS00868">
    <property type="entry name" value="CYS_MET_METAB_PP"/>
    <property type="match status" value="1"/>
</dbReference>
<dbReference type="Pfam" id="PF01053">
    <property type="entry name" value="Cys_Met_Meta_PP"/>
    <property type="match status" value="1"/>
</dbReference>
<organism evidence="7 8">
    <name type="scientific">Paenibacillus aurantius</name>
    <dbReference type="NCBI Taxonomy" id="2918900"/>
    <lineage>
        <taxon>Bacteria</taxon>
        <taxon>Bacillati</taxon>
        <taxon>Bacillota</taxon>
        <taxon>Bacilli</taxon>
        <taxon>Bacillales</taxon>
        <taxon>Paenibacillaceae</taxon>
        <taxon>Paenibacillus</taxon>
    </lineage>
</organism>
<comment type="cofactor">
    <cofactor evidence="1 6">
        <name>pyridoxal 5'-phosphate</name>
        <dbReference type="ChEBI" id="CHEBI:597326"/>
    </cofactor>
</comment>
<dbReference type="InterPro" id="IPR015422">
    <property type="entry name" value="PyrdxlP-dep_Trfase_small"/>
</dbReference>
<dbReference type="CDD" id="cd00614">
    <property type="entry name" value="CGS_like"/>
    <property type="match status" value="1"/>
</dbReference>
<evidence type="ECO:0000256" key="3">
    <source>
        <dbReference type="ARBA" id="ARBA00022679"/>
    </source>
</evidence>
<dbReference type="NCBIfam" id="NF006096">
    <property type="entry name" value="PRK08248.1"/>
    <property type="match status" value="1"/>
</dbReference>
<dbReference type="Gene3D" id="3.90.1150.10">
    <property type="entry name" value="Aspartate Aminotransferase, domain 1"/>
    <property type="match status" value="1"/>
</dbReference>
<keyword evidence="8" id="KW-1185">Reference proteome</keyword>
<dbReference type="Gene3D" id="3.40.640.10">
    <property type="entry name" value="Type I PLP-dependent aspartate aminotransferase-like (Major domain)"/>
    <property type="match status" value="1"/>
</dbReference>
<dbReference type="InterPro" id="IPR006235">
    <property type="entry name" value="OAc-hSer/O-AcSer_sulfhydrylase"/>
</dbReference>
<protein>
    <submittedName>
        <fullName evidence="7">Homocysteine synthase</fullName>
    </submittedName>
</protein>
<dbReference type="GO" id="GO:0003961">
    <property type="term" value="F:O-acetylhomoserine aminocarboxypropyltransferase activity"/>
    <property type="evidence" value="ECO:0007669"/>
    <property type="project" value="TreeGrafter"/>
</dbReference>